<protein>
    <submittedName>
        <fullName evidence="1">Uncharacterized protein</fullName>
    </submittedName>
</protein>
<comment type="caution">
    <text evidence="1">The sequence shown here is derived from an EMBL/GenBank/DDBJ whole genome shotgun (WGS) entry which is preliminary data.</text>
</comment>
<dbReference type="Proteomes" id="UP001239111">
    <property type="component" value="Chromosome 2"/>
</dbReference>
<evidence type="ECO:0000313" key="1">
    <source>
        <dbReference type="EMBL" id="KAJ8680471.1"/>
    </source>
</evidence>
<sequence length="431" mass="49192">MMQIFFVYVITLTLLMTHGIFVSSPVQNLSATITDQSDSFLTVDPTLLEDGYLITAQCKIDGYVRRHIPDTSCIIGVQKFPSRTNSREYTKKCEIKLMEISDFARTAGYQVKEQGQLNFELKHLNMIKPIIKWSLQFKNHIYFQVRLINMADCSTHSLSFAEEVDKQQLLGNLLIYNNTFDVLTADTEICGFEKCRVGYTHKGKRMGIPKPFMTTFDIVHATAVIDEKGVQHFFVMNFNHERIHQLSYVNASGSEVYLKLFPKPKLNYVPASNAHHKFGLCFVQSVSNESNIQCVQYDSSVIGQIYYKVNLKASKDSENMLLGVHNLAINGFLLLTSHCDEQNGRNLRCKNLFITRVLGDRKVTKVAREYNVKFKCNFSLRDTQVHVSENNSEICFYVSCSRSEEVIDGEVEMGLDIRSACVPKDKILLSQ</sequence>
<dbReference type="EMBL" id="CM056742">
    <property type="protein sequence ID" value="KAJ8680471.1"/>
    <property type="molecule type" value="Genomic_DNA"/>
</dbReference>
<name>A0ACC2PCD9_9HYME</name>
<keyword evidence="2" id="KW-1185">Reference proteome</keyword>
<evidence type="ECO:0000313" key="2">
    <source>
        <dbReference type="Proteomes" id="UP001239111"/>
    </source>
</evidence>
<organism evidence="1 2">
    <name type="scientific">Eretmocerus hayati</name>
    <dbReference type="NCBI Taxonomy" id="131215"/>
    <lineage>
        <taxon>Eukaryota</taxon>
        <taxon>Metazoa</taxon>
        <taxon>Ecdysozoa</taxon>
        <taxon>Arthropoda</taxon>
        <taxon>Hexapoda</taxon>
        <taxon>Insecta</taxon>
        <taxon>Pterygota</taxon>
        <taxon>Neoptera</taxon>
        <taxon>Endopterygota</taxon>
        <taxon>Hymenoptera</taxon>
        <taxon>Apocrita</taxon>
        <taxon>Proctotrupomorpha</taxon>
        <taxon>Chalcidoidea</taxon>
        <taxon>Aphelinidae</taxon>
        <taxon>Aphelininae</taxon>
        <taxon>Eretmocerus</taxon>
    </lineage>
</organism>
<reference evidence="1" key="1">
    <citation type="submission" date="2023-04" db="EMBL/GenBank/DDBJ databases">
        <title>A chromosome-level genome assembly of the parasitoid wasp Eretmocerus hayati.</title>
        <authorList>
            <person name="Zhong Y."/>
            <person name="Liu S."/>
            <person name="Liu Y."/>
        </authorList>
    </citation>
    <scope>NUCLEOTIDE SEQUENCE</scope>
    <source>
        <strain evidence="1">ZJU_SS_LIU_2023</strain>
    </source>
</reference>
<proteinExistence type="predicted"/>
<gene>
    <name evidence="1" type="ORF">QAD02_016258</name>
</gene>
<accession>A0ACC2PCD9</accession>